<proteinExistence type="predicted"/>
<dbReference type="InterPro" id="IPR036582">
    <property type="entry name" value="Mao_N_sf"/>
</dbReference>
<dbReference type="PANTHER" id="PTHR30404">
    <property type="entry name" value="N-ACETYLMURAMOYL-L-ALANINE AMIDASE"/>
    <property type="match status" value="1"/>
</dbReference>
<evidence type="ECO:0000256" key="2">
    <source>
        <dbReference type="SAM" id="MobiDB-lite"/>
    </source>
</evidence>
<feature type="region of interest" description="Disordered" evidence="2">
    <location>
        <begin position="575"/>
        <end position="605"/>
    </location>
</feature>
<dbReference type="InterPro" id="IPR012854">
    <property type="entry name" value="Cu_amine_oxidase-like_N"/>
</dbReference>
<organism evidence="4 5">
    <name type="scientific">Ruminiclostridium cellobioparum subsp. termitidis CT1112</name>
    <dbReference type="NCBI Taxonomy" id="1195236"/>
    <lineage>
        <taxon>Bacteria</taxon>
        <taxon>Bacillati</taxon>
        <taxon>Bacillota</taxon>
        <taxon>Clostridia</taxon>
        <taxon>Eubacteriales</taxon>
        <taxon>Oscillospiraceae</taxon>
        <taxon>Ruminiclostridium</taxon>
    </lineage>
</organism>
<dbReference type="GO" id="GO:0009253">
    <property type="term" value="P:peptidoglycan catabolic process"/>
    <property type="evidence" value="ECO:0007669"/>
    <property type="project" value="InterPro"/>
</dbReference>
<dbReference type="EC" id="3.5.1.28" evidence="4"/>
<comment type="caution">
    <text evidence="4">The sequence shown here is derived from an EMBL/GenBank/DDBJ whole genome shotgun (WGS) entry which is preliminary data.</text>
</comment>
<dbReference type="InterPro" id="IPR050695">
    <property type="entry name" value="N-acetylmuramoyl_amidase_3"/>
</dbReference>
<keyword evidence="5" id="KW-1185">Reference proteome</keyword>
<name>S0FFC1_RUMCE</name>
<feature type="compositionally biased region" description="Acidic residues" evidence="2">
    <location>
        <begin position="584"/>
        <end position="605"/>
    </location>
</feature>
<dbReference type="eggNOG" id="COG0860">
    <property type="taxonomic scope" value="Bacteria"/>
</dbReference>
<accession>S0FFC1</accession>
<dbReference type="Pfam" id="PF01520">
    <property type="entry name" value="Amidase_3"/>
    <property type="match status" value="1"/>
</dbReference>
<dbReference type="Gene3D" id="3.40.630.40">
    <property type="entry name" value="Zn-dependent exopeptidases"/>
    <property type="match status" value="1"/>
</dbReference>
<dbReference type="GO" id="GO:0008745">
    <property type="term" value="F:N-acetylmuramoyl-L-alanine amidase activity"/>
    <property type="evidence" value="ECO:0007669"/>
    <property type="project" value="UniProtKB-EC"/>
</dbReference>
<dbReference type="Gene3D" id="2.60.40.3500">
    <property type="match status" value="1"/>
</dbReference>
<evidence type="ECO:0000259" key="3">
    <source>
        <dbReference type="SMART" id="SM00646"/>
    </source>
</evidence>
<dbReference type="GO" id="GO:0030288">
    <property type="term" value="C:outer membrane-bounded periplasmic space"/>
    <property type="evidence" value="ECO:0007669"/>
    <property type="project" value="TreeGrafter"/>
</dbReference>
<dbReference type="SMART" id="SM00646">
    <property type="entry name" value="Ami_3"/>
    <property type="match status" value="1"/>
</dbReference>
<dbReference type="AlphaFoldDB" id="S0FFC1"/>
<evidence type="ECO:0000313" key="5">
    <source>
        <dbReference type="Proteomes" id="UP000014155"/>
    </source>
</evidence>
<sequence length="605" mass="67663">MIKRVGMKKFITGIILFCIILISQNVVFAAQQLTLNYDNKSVKYSGVSYKITINDKEIKTDFPGIVFNKVTMFPLRPVFESLGGTVIWNSKTQIMDITYKGEKYQFENNSSNAKINGKIIKMTSPAKKINDRLIVPVDFLKNVKGLIASTDTKANVIKISTNYTGSVKEISSADSGEKTIVTLRMDNHKGYKYYRLTNPDRIAVEFNNIKSDQKTIETASAHISGISVEAISDNSTRVIINLNEMANFSLADLQDGCKITIEKPINTNLSYENSYDRVYFSLKNIRLADIKEENNRSYIAERYKHEYDAENFKYTITIDAASSLSLKDEVYNIDDSLVSTVEIYRDKETQDTKITINAKQEFVYLTSYNDKRMQSEINLLTPAKEGEALVVIDAGHGGEDPGANNGKILEKDLNLAIALKLEALLKKNNVKTFMLRQDDTFVGLYDRPYIANALNATLFVSIHNNAIDSAKTSGTETLYYPEAKGDPAFTGEKFAKMVQDALIEKLKSVNRKTVQRPGLVVLKYTKMPAILAEIGFLTNAAEVKNLTNPEFQQKAAEALNDSILKALDIIASEKKTEDKLENESNNEPDPDAEAAQDIADEQAAE</sequence>
<evidence type="ECO:0000313" key="4">
    <source>
        <dbReference type="EMBL" id="EMS69520.1"/>
    </source>
</evidence>
<dbReference type="Pfam" id="PF07833">
    <property type="entry name" value="Cu_amine_oxidN1"/>
    <property type="match status" value="1"/>
</dbReference>
<dbReference type="CDD" id="cd02696">
    <property type="entry name" value="MurNAc-LAA"/>
    <property type="match status" value="1"/>
</dbReference>
<evidence type="ECO:0000256" key="1">
    <source>
        <dbReference type="ARBA" id="ARBA00022801"/>
    </source>
</evidence>
<reference evidence="4 5" key="1">
    <citation type="journal article" date="2013" name="Genome Announc.">
        <title>Draft Genome Sequence of the Cellulolytic, Mesophilic, Anaerobic Bacterium Clostridium termitidis Strain CT1112 (DSM 5398).</title>
        <authorList>
            <person name="Lal S."/>
            <person name="Ramachandran U."/>
            <person name="Zhang X."/>
            <person name="Munir R."/>
            <person name="Sparling R."/>
            <person name="Levin D.B."/>
        </authorList>
    </citation>
    <scope>NUCLEOTIDE SEQUENCE [LARGE SCALE GENOMIC DNA]</scope>
    <source>
        <strain evidence="4 5">CT1112</strain>
    </source>
</reference>
<dbReference type="Pfam" id="PF11741">
    <property type="entry name" value="AMIN"/>
    <property type="match status" value="1"/>
</dbReference>
<gene>
    <name evidence="4" type="ORF">CTER_4595</name>
</gene>
<dbReference type="STRING" id="1195236.CTER_4595"/>
<dbReference type="RefSeq" id="WP_004629729.1">
    <property type="nucleotide sequence ID" value="NZ_AORV01000065.1"/>
</dbReference>
<protein>
    <submittedName>
        <fullName evidence="4">N-acetylmuramoyl-L-alanine amidase</fullName>
        <ecNumber evidence="4">3.5.1.28</ecNumber>
    </submittedName>
</protein>
<dbReference type="PANTHER" id="PTHR30404:SF0">
    <property type="entry name" value="N-ACETYLMURAMOYL-L-ALANINE AMIDASE AMIC"/>
    <property type="match status" value="1"/>
</dbReference>
<dbReference type="PATRIC" id="fig|1195236.3.peg.4776"/>
<dbReference type="InterPro" id="IPR021731">
    <property type="entry name" value="AMIN_dom"/>
</dbReference>
<keyword evidence="1 4" id="KW-0378">Hydrolase</keyword>
<dbReference type="InterPro" id="IPR002508">
    <property type="entry name" value="MurNAc-LAA_cat"/>
</dbReference>
<dbReference type="EMBL" id="AORV01000065">
    <property type="protein sequence ID" value="EMS69520.1"/>
    <property type="molecule type" value="Genomic_DNA"/>
</dbReference>
<dbReference type="SUPFAM" id="SSF53187">
    <property type="entry name" value="Zn-dependent exopeptidases"/>
    <property type="match status" value="1"/>
</dbReference>
<dbReference type="Gene3D" id="3.30.457.10">
    <property type="entry name" value="Copper amine oxidase-like, N-terminal domain"/>
    <property type="match status" value="1"/>
</dbReference>
<feature type="domain" description="MurNAc-LAA" evidence="3">
    <location>
        <begin position="448"/>
        <end position="564"/>
    </location>
</feature>
<dbReference type="Proteomes" id="UP000014155">
    <property type="component" value="Unassembled WGS sequence"/>
</dbReference>
<dbReference type="SUPFAM" id="SSF55383">
    <property type="entry name" value="Copper amine oxidase, domain N"/>
    <property type="match status" value="1"/>
</dbReference>